<reference evidence="2 3" key="1">
    <citation type="submission" date="2024-01" db="EMBL/GenBank/DDBJ databases">
        <authorList>
            <person name="Waweru B."/>
        </authorList>
    </citation>
    <scope>NUCLEOTIDE SEQUENCE [LARGE SCALE GENOMIC DNA]</scope>
</reference>
<dbReference type="CDD" id="cd21037">
    <property type="entry name" value="MLKL_NTD"/>
    <property type="match status" value="1"/>
</dbReference>
<name>A0AAV1R057_9ROSI</name>
<feature type="domain" description="MCAfunc" evidence="1">
    <location>
        <begin position="16"/>
        <end position="159"/>
    </location>
</feature>
<keyword evidence="3" id="KW-1185">Reference proteome</keyword>
<dbReference type="Pfam" id="PF19584">
    <property type="entry name" value="MCAfunc"/>
    <property type="match status" value="1"/>
</dbReference>
<dbReference type="PANTHER" id="PTHR46604">
    <property type="entry name" value="PROTEIN MID1-COMPLEMENTING ACTIVITY 1"/>
    <property type="match status" value="1"/>
</dbReference>
<dbReference type="InterPro" id="IPR059179">
    <property type="entry name" value="MLKL-like_MCAfunc"/>
</dbReference>
<evidence type="ECO:0000259" key="1">
    <source>
        <dbReference type="Pfam" id="PF19584"/>
    </source>
</evidence>
<dbReference type="AlphaFoldDB" id="A0AAV1R057"/>
<protein>
    <recommendedName>
        <fullName evidence="1">MCAfunc domain-containing protein</fullName>
    </recommendedName>
</protein>
<gene>
    <name evidence="2" type="ORF">DCAF_LOCUS3608</name>
</gene>
<evidence type="ECO:0000313" key="2">
    <source>
        <dbReference type="EMBL" id="CAK7325915.1"/>
    </source>
</evidence>
<accession>A0AAV1R057</accession>
<evidence type="ECO:0000313" key="3">
    <source>
        <dbReference type="Proteomes" id="UP001314170"/>
    </source>
</evidence>
<dbReference type="GO" id="GO:0007166">
    <property type="term" value="P:cell surface receptor signaling pathway"/>
    <property type="evidence" value="ECO:0007669"/>
    <property type="project" value="InterPro"/>
</dbReference>
<proteinExistence type="predicted"/>
<dbReference type="InterPro" id="IPR006461">
    <property type="entry name" value="PLAC_motif_containing"/>
</dbReference>
<dbReference type="NCBIfam" id="TIGR01571">
    <property type="entry name" value="A_thal_Cys_rich"/>
    <property type="match status" value="1"/>
</dbReference>
<dbReference type="Proteomes" id="UP001314170">
    <property type="component" value="Unassembled WGS sequence"/>
</dbReference>
<dbReference type="Pfam" id="PF04749">
    <property type="entry name" value="PLAC8"/>
    <property type="match status" value="1"/>
</dbReference>
<dbReference type="InterPro" id="IPR045766">
    <property type="entry name" value="MCAfunc"/>
</dbReference>
<sequence length="427" mass="48534">MASFAQVAGVDALRLANMIISSARNATTHKKNCEQLAEHVEIISNLLEKLKSTDLVNLPATKEPLDYLEEALRKALDLVESCKEKSCLFMLAMGWSFVYQFRQVQAEIDRYLRLVPLISLVHEFRMQNIKEGLQAIEEDQRDYTLDEDDVEAQNVILKPDRSKKDANILEKSLSRRYPDLGFQEALQEEKEKLHIELQRSRTNNDPNQCRVIEHLIEVTENVVNDIPAKKVTKLLVNEPTYVVSGCITNAKSSTGSLKPEDEGQSDWQVDLFDCCNEPCLSLKTCIYPCGTFSSIANVVSKGKTSRERAIDDLMAYTIFCGCCCYTCCVRRKIRQLFNIEKQLTNICYGQGGSCDDFLTHLMCCCCAMVQEWRELEVRGFEGKRSMIFGTLMMNPIPCRLPGKKDDSSTLPVYDAVIPEQYAALYKF</sequence>
<dbReference type="PANTHER" id="PTHR46604:SF2">
    <property type="entry name" value="MCAFUNC DOMAIN-CONTAINING PROTEIN"/>
    <property type="match status" value="1"/>
</dbReference>
<comment type="caution">
    <text evidence="2">The sequence shown here is derived from an EMBL/GenBank/DDBJ whole genome shotgun (WGS) entry which is preliminary data.</text>
</comment>
<organism evidence="2 3">
    <name type="scientific">Dovyalis caffra</name>
    <dbReference type="NCBI Taxonomy" id="77055"/>
    <lineage>
        <taxon>Eukaryota</taxon>
        <taxon>Viridiplantae</taxon>
        <taxon>Streptophyta</taxon>
        <taxon>Embryophyta</taxon>
        <taxon>Tracheophyta</taxon>
        <taxon>Spermatophyta</taxon>
        <taxon>Magnoliopsida</taxon>
        <taxon>eudicotyledons</taxon>
        <taxon>Gunneridae</taxon>
        <taxon>Pentapetalae</taxon>
        <taxon>rosids</taxon>
        <taxon>fabids</taxon>
        <taxon>Malpighiales</taxon>
        <taxon>Salicaceae</taxon>
        <taxon>Flacourtieae</taxon>
        <taxon>Dovyalis</taxon>
    </lineage>
</organism>
<dbReference type="Gene3D" id="1.20.930.20">
    <property type="entry name" value="Adaptor protein Cbl, N-terminal domain"/>
    <property type="match status" value="1"/>
</dbReference>
<dbReference type="InterPro" id="IPR036537">
    <property type="entry name" value="Adaptor_Cbl_N_dom_sf"/>
</dbReference>
<dbReference type="EMBL" id="CAWUPB010000850">
    <property type="protein sequence ID" value="CAK7325915.1"/>
    <property type="molecule type" value="Genomic_DNA"/>
</dbReference>